<dbReference type="PROSITE" id="PS50144">
    <property type="entry name" value="MATH"/>
    <property type="match status" value="1"/>
</dbReference>
<keyword evidence="2" id="KW-0963">Cytoplasm</keyword>
<dbReference type="KEGG" id="aqu:109583459"/>
<accession>A0A1X7UFV3</accession>
<comment type="subcellular location">
    <subcellularLocation>
        <location evidence="1">Cytoplasm</location>
    </subcellularLocation>
</comment>
<keyword evidence="6 7" id="KW-0862">Zinc</keyword>
<keyword evidence="5 7" id="KW-0863">Zinc-finger</keyword>
<dbReference type="InterPro" id="IPR049342">
    <property type="entry name" value="TRAF1-6_MATH_dom"/>
</dbReference>
<evidence type="ECO:0000256" key="6">
    <source>
        <dbReference type="ARBA" id="ARBA00022833"/>
    </source>
</evidence>
<dbReference type="SUPFAM" id="SSF57850">
    <property type="entry name" value="RING/U-box"/>
    <property type="match status" value="1"/>
</dbReference>
<name>A0A1X7UFV3_AMPQE</name>
<feature type="compositionally biased region" description="Low complexity" evidence="9">
    <location>
        <begin position="10"/>
        <end position="33"/>
    </location>
</feature>
<dbReference type="InterPro" id="IPR001841">
    <property type="entry name" value="Znf_RING"/>
</dbReference>
<dbReference type="GO" id="GO:0005737">
    <property type="term" value="C:cytoplasm"/>
    <property type="evidence" value="ECO:0007669"/>
    <property type="project" value="UniProtKB-SubCell"/>
</dbReference>
<dbReference type="GO" id="GO:0043122">
    <property type="term" value="P:regulation of canonical NF-kappaB signal transduction"/>
    <property type="evidence" value="ECO:0007669"/>
    <property type="project" value="TreeGrafter"/>
</dbReference>
<evidence type="ECO:0000256" key="1">
    <source>
        <dbReference type="ARBA" id="ARBA00004496"/>
    </source>
</evidence>
<dbReference type="PANTHER" id="PTHR10131:SF138">
    <property type="entry name" value="RE66324P"/>
    <property type="match status" value="1"/>
</dbReference>
<evidence type="ECO:0000256" key="7">
    <source>
        <dbReference type="PROSITE-ProRule" id="PRU00207"/>
    </source>
</evidence>
<evidence type="ECO:0000256" key="9">
    <source>
        <dbReference type="SAM" id="MobiDB-lite"/>
    </source>
</evidence>
<dbReference type="PROSITE" id="PS50145">
    <property type="entry name" value="ZF_TRAF"/>
    <property type="match status" value="1"/>
</dbReference>
<dbReference type="GO" id="GO:0005164">
    <property type="term" value="F:tumor necrosis factor receptor binding"/>
    <property type="evidence" value="ECO:0007669"/>
    <property type="project" value="TreeGrafter"/>
</dbReference>
<feature type="compositionally biased region" description="Polar residues" evidence="9">
    <location>
        <begin position="114"/>
        <end position="125"/>
    </location>
</feature>
<feature type="domain" description="MATH" evidence="11">
    <location>
        <begin position="602"/>
        <end position="754"/>
    </location>
</feature>
<dbReference type="EnsemblMetazoa" id="XM_019998825.1">
    <property type="protein sequence ID" value="XP_019854384.1"/>
    <property type="gene ID" value="LOC109583459"/>
</dbReference>
<dbReference type="Pfam" id="PF21355">
    <property type="entry name" value="TRAF-mep_MATH"/>
    <property type="match status" value="1"/>
</dbReference>
<dbReference type="EnsemblMetazoa" id="Aqu2.1.26849_001">
    <property type="protein sequence ID" value="Aqu2.1.26849_001"/>
    <property type="gene ID" value="Aqu2.1.26849"/>
</dbReference>
<evidence type="ECO:0000256" key="2">
    <source>
        <dbReference type="ARBA" id="ARBA00022490"/>
    </source>
</evidence>
<protein>
    <recommendedName>
        <fullName evidence="15">RING-type E3 ubiquitin transferase</fullName>
    </recommendedName>
</protein>
<evidence type="ECO:0000313" key="13">
    <source>
        <dbReference type="EnsemblMetazoa" id="Aqu2.1.26849_001"/>
    </source>
</evidence>
<dbReference type="InterPro" id="IPR008974">
    <property type="entry name" value="TRAF-like"/>
</dbReference>
<dbReference type="PROSITE" id="PS50089">
    <property type="entry name" value="ZF_RING_2"/>
    <property type="match status" value="1"/>
</dbReference>
<evidence type="ECO:0000256" key="3">
    <source>
        <dbReference type="ARBA" id="ARBA00022723"/>
    </source>
</evidence>
<evidence type="ECO:0000256" key="8">
    <source>
        <dbReference type="SAM" id="Coils"/>
    </source>
</evidence>
<dbReference type="InterPro" id="IPR002083">
    <property type="entry name" value="MATH/TRAF_dom"/>
</dbReference>
<dbReference type="InterPro" id="IPR013083">
    <property type="entry name" value="Znf_RING/FYVE/PHD"/>
</dbReference>
<gene>
    <name evidence="13" type="primary">109583459</name>
</gene>
<sequence>MSKDNPPPLSGQISSGYSSQSSFNSSTTESSSSGMYYAAPARPPGLRPSSEEIQPPQSQTGEPHPQPDALLQPPISRHHYSQPIPQTQPTQHPSLIPSRDGPPRGLDIPRGSENRSGSMSPQLQQANVPGLGNVLILDPSAVPYRIVTDSGLYNVYPSNADEQGRVGGAMGRVNSTGGMRGGTNAHVQHMEYTNAQGGSPLLLIRTNQAQPHPHKTRSYSQPEANLQRYFPGGRGGGARRTWESYDSGSVPEESEDGGAYFRHYSTPSRPGMNQQQQQHVLQQPMEEVTKNISTSKDYGGYDYSFISSHEELHEFICPICRLVLRSPHLTDCCGACFCSTCIREHISLDNSCPLCKKETFSVFINRNIERSINRLQVKCPNNADGCVWVGPLVDVATHVDLNKGDCDFVRCLCPFCDEEFSLNTLYTHKTDKCPRRPYSCKFCSFRSAYEDMPSHWPLCDGYPAPCPNDCGSIDMPRRDIPQHLEVCPRKIVECDFKFLGCDSTYPLSDARVHEESSAHFHMSLMGRMVRELMNREATPTGPTHKDLEERLEEKDRELSLLREQVQVQSKELGELHSLVSSLEESQAKLAKDLQKVRSHVVTPPFHFTVYKFNELRSSGKQWFSSPFYTHPQGYRMCISLDCNGSDEGRGTHVSVYANLMRGEFDDELSWPFCGIVVIQLINQYGGGEKGGHIVHEIPFTPDVPPEISDRILDQELAESGLGVPQFVAHGQLQLDKYTSCGYLRNESLRFCVTSVRRN</sequence>
<dbReference type="SUPFAM" id="SSF49599">
    <property type="entry name" value="TRAF domain-like"/>
    <property type="match status" value="3"/>
</dbReference>
<evidence type="ECO:0000256" key="5">
    <source>
        <dbReference type="ARBA" id="ARBA00022771"/>
    </source>
</evidence>
<dbReference type="CDD" id="cd16620">
    <property type="entry name" value="vRING-HC-C4C4_RBBP6"/>
    <property type="match status" value="1"/>
</dbReference>
<feature type="compositionally biased region" description="Polar residues" evidence="9">
    <location>
        <begin position="51"/>
        <end position="61"/>
    </location>
</feature>
<dbReference type="OrthoDB" id="5966397at2759"/>
<dbReference type="GO" id="GO:0009898">
    <property type="term" value="C:cytoplasmic side of plasma membrane"/>
    <property type="evidence" value="ECO:0007669"/>
    <property type="project" value="TreeGrafter"/>
</dbReference>
<feature type="domain" description="TRAF-type" evidence="12">
    <location>
        <begin position="454"/>
        <end position="501"/>
    </location>
</feature>
<feature type="region of interest" description="Disordered" evidence="9">
    <location>
        <begin position="231"/>
        <end position="257"/>
    </location>
</feature>
<dbReference type="InterPro" id="IPR001293">
    <property type="entry name" value="Znf_TRAF"/>
</dbReference>
<evidence type="ECO:0000256" key="4">
    <source>
        <dbReference type="ARBA" id="ARBA00022737"/>
    </source>
</evidence>
<keyword evidence="3 7" id="KW-0479">Metal-binding</keyword>
<keyword evidence="4" id="KW-0677">Repeat</keyword>
<dbReference type="Pfam" id="PF02176">
    <property type="entry name" value="zf-TRAF"/>
    <property type="match status" value="1"/>
</dbReference>
<dbReference type="Gene3D" id="3.30.40.10">
    <property type="entry name" value="Zinc/RING finger domain, C3HC4 (zinc finger)"/>
    <property type="match status" value="3"/>
</dbReference>
<evidence type="ECO:0008006" key="15">
    <source>
        <dbReference type="Google" id="ProtNLM"/>
    </source>
</evidence>
<evidence type="ECO:0000259" key="11">
    <source>
        <dbReference type="PROSITE" id="PS50144"/>
    </source>
</evidence>
<dbReference type="GO" id="GO:0008270">
    <property type="term" value="F:zinc ion binding"/>
    <property type="evidence" value="ECO:0007669"/>
    <property type="project" value="UniProtKB-KW"/>
</dbReference>
<reference evidence="14" key="1">
    <citation type="journal article" date="2010" name="Nature">
        <title>The Amphimedon queenslandica genome and the evolution of animal complexity.</title>
        <authorList>
            <person name="Srivastava M."/>
            <person name="Simakov O."/>
            <person name="Chapman J."/>
            <person name="Fahey B."/>
            <person name="Gauthier M.E."/>
            <person name="Mitros T."/>
            <person name="Richards G.S."/>
            <person name="Conaco C."/>
            <person name="Dacre M."/>
            <person name="Hellsten U."/>
            <person name="Larroux C."/>
            <person name="Putnam N.H."/>
            <person name="Stanke M."/>
            <person name="Adamska M."/>
            <person name="Darling A."/>
            <person name="Degnan S.M."/>
            <person name="Oakley T.H."/>
            <person name="Plachetzki D.C."/>
            <person name="Zhai Y."/>
            <person name="Adamski M."/>
            <person name="Calcino A."/>
            <person name="Cummins S.F."/>
            <person name="Goodstein D.M."/>
            <person name="Harris C."/>
            <person name="Jackson D.J."/>
            <person name="Leys S.P."/>
            <person name="Shu S."/>
            <person name="Woodcroft B.J."/>
            <person name="Vervoort M."/>
            <person name="Kosik K.S."/>
            <person name="Manning G."/>
            <person name="Degnan B.M."/>
            <person name="Rokhsar D.S."/>
        </authorList>
    </citation>
    <scope>NUCLEOTIDE SEQUENCE [LARGE SCALE GENOMIC DNA]</scope>
</reference>
<evidence type="ECO:0000313" key="14">
    <source>
        <dbReference type="Proteomes" id="UP000007879"/>
    </source>
</evidence>
<dbReference type="InParanoid" id="A0A1X7UFV3"/>
<organism evidence="13">
    <name type="scientific">Amphimedon queenslandica</name>
    <name type="common">Sponge</name>
    <dbReference type="NCBI Taxonomy" id="400682"/>
    <lineage>
        <taxon>Eukaryota</taxon>
        <taxon>Metazoa</taxon>
        <taxon>Porifera</taxon>
        <taxon>Demospongiae</taxon>
        <taxon>Heteroscleromorpha</taxon>
        <taxon>Haplosclerida</taxon>
        <taxon>Niphatidae</taxon>
        <taxon>Amphimedon</taxon>
    </lineage>
</organism>
<dbReference type="PANTHER" id="PTHR10131">
    <property type="entry name" value="TNF RECEPTOR ASSOCIATED FACTOR"/>
    <property type="match status" value="1"/>
</dbReference>
<feature type="domain" description="RING-type" evidence="10">
    <location>
        <begin position="317"/>
        <end position="356"/>
    </location>
</feature>
<feature type="zinc finger region" description="TRAF-type" evidence="7">
    <location>
        <begin position="454"/>
        <end position="501"/>
    </location>
</feature>
<evidence type="ECO:0000259" key="12">
    <source>
        <dbReference type="PROSITE" id="PS50145"/>
    </source>
</evidence>
<keyword evidence="14" id="KW-1185">Reference proteome</keyword>
<dbReference type="Gene3D" id="2.60.210.10">
    <property type="entry name" value="Apoptosis, Tumor Necrosis Factor Receptor Associated Protein 2, Chain A"/>
    <property type="match status" value="1"/>
</dbReference>
<dbReference type="STRING" id="400682.A0A1X7UFV3"/>
<dbReference type="AlphaFoldDB" id="A0A1X7UFV3"/>
<feature type="compositionally biased region" description="Low complexity" evidence="9">
    <location>
        <begin position="82"/>
        <end position="93"/>
    </location>
</feature>
<evidence type="ECO:0000259" key="10">
    <source>
        <dbReference type="PROSITE" id="PS50089"/>
    </source>
</evidence>
<dbReference type="Proteomes" id="UP000007879">
    <property type="component" value="Unassembled WGS sequence"/>
</dbReference>
<feature type="coiled-coil region" evidence="8">
    <location>
        <begin position="544"/>
        <end position="571"/>
    </location>
</feature>
<feature type="region of interest" description="Disordered" evidence="9">
    <location>
        <begin position="1"/>
        <end position="125"/>
    </location>
</feature>
<reference evidence="13" key="2">
    <citation type="submission" date="2017-05" db="UniProtKB">
        <authorList>
            <consortium name="EnsemblMetazoa"/>
        </authorList>
    </citation>
    <scope>IDENTIFICATION</scope>
</reference>
<proteinExistence type="predicted"/>
<keyword evidence="8" id="KW-0175">Coiled coil</keyword>